<dbReference type="Proteomes" id="UP000828390">
    <property type="component" value="Unassembled WGS sequence"/>
</dbReference>
<comment type="caution">
    <text evidence="2">The sequence shown here is derived from an EMBL/GenBank/DDBJ whole genome shotgun (WGS) entry which is preliminary data.</text>
</comment>
<name>A0A9D4CHI7_DREPO</name>
<reference evidence="2" key="2">
    <citation type="submission" date="2020-11" db="EMBL/GenBank/DDBJ databases">
        <authorList>
            <person name="McCartney M.A."/>
            <person name="Auch B."/>
            <person name="Kono T."/>
            <person name="Mallez S."/>
            <person name="Becker A."/>
            <person name="Gohl D.M."/>
            <person name="Silverstein K.A.T."/>
            <person name="Koren S."/>
            <person name="Bechman K.B."/>
            <person name="Herman A."/>
            <person name="Abrahante J.E."/>
            <person name="Garbe J."/>
        </authorList>
    </citation>
    <scope>NUCLEOTIDE SEQUENCE</scope>
    <source>
        <strain evidence="2">Duluth1</strain>
        <tissue evidence="2">Whole animal</tissue>
    </source>
</reference>
<protein>
    <submittedName>
        <fullName evidence="2">Uncharacterized protein</fullName>
    </submittedName>
</protein>
<feature type="region of interest" description="Disordered" evidence="1">
    <location>
        <begin position="1"/>
        <end position="25"/>
    </location>
</feature>
<organism evidence="2 3">
    <name type="scientific">Dreissena polymorpha</name>
    <name type="common">Zebra mussel</name>
    <name type="synonym">Mytilus polymorpha</name>
    <dbReference type="NCBI Taxonomy" id="45954"/>
    <lineage>
        <taxon>Eukaryota</taxon>
        <taxon>Metazoa</taxon>
        <taxon>Spiralia</taxon>
        <taxon>Lophotrochozoa</taxon>
        <taxon>Mollusca</taxon>
        <taxon>Bivalvia</taxon>
        <taxon>Autobranchia</taxon>
        <taxon>Heteroconchia</taxon>
        <taxon>Euheterodonta</taxon>
        <taxon>Imparidentia</taxon>
        <taxon>Neoheterodontei</taxon>
        <taxon>Myida</taxon>
        <taxon>Dreissenoidea</taxon>
        <taxon>Dreissenidae</taxon>
        <taxon>Dreissena</taxon>
    </lineage>
</organism>
<dbReference type="EMBL" id="JAIWYP010000012">
    <property type="protein sequence ID" value="KAH3724460.1"/>
    <property type="molecule type" value="Genomic_DNA"/>
</dbReference>
<gene>
    <name evidence="2" type="ORF">DPMN_050277</name>
</gene>
<proteinExistence type="predicted"/>
<evidence type="ECO:0000256" key="1">
    <source>
        <dbReference type="SAM" id="MobiDB-lite"/>
    </source>
</evidence>
<evidence type="ECO:0000313" key="3">
    <source>
        <dbReference type="Proteomes" id="UP000828390"/>
    </source>
</evidence>
<evidence type="ECO:0000313" key="2">
    <source>
        <dbReference type="EMBL" id="KAH3724460.1"/>
    </source>
</evidence>
<reference evidence="2" key="1">
    <citation type="journal article" date="2019" name="bioRxiv">
        <title>The Genome of the Zebra Mussel, Dreissena polymorpha: A Resource for Invasive Species Research.</title>
        <authorList>
            <person name="McCartney M.A."/>
            <person name="Auch B."/>
            <person name="Kono T."/>
            <person name="Mallez S."/>
            <person name="Zhang Y."/>
            <person name="Obille A."/>
            <person name="Becker A."/>
            <person name="Abrahante J.E."/>
            <person name="Garbe J."/>
            <person name="Badalamenti J.P."/>
            <person name="Herman A."/>
            <person name="Mangelson H."/>
            <person name="Liachko I."/>
            <person name="Sullivan S."/>
            <person name="Sone E.D."/>
            <person name="Koren S."/>
            <person name="Silverstein K.A.T."/>
            <person name="Beckman K.B."/>
            <person name="Gohl D.M."/>
        </authorList>
    </citation>
    <scope>NUCLEOTIDE SEQUENCE</scope>
    <source>
        <strain evidence="2">Duluth1</strain>
        <tissue evidence="2">Whole animal</tissue>
    </source>
</reference>
<keyword evidence="3" id="KW-1185">Reference proteome</keyword>
<dbReference type="AlphaFoldDB" id="A0A9D4CHI7"/>
<sequence>MYLIPVSPRLSPGDPDDSLAPPPSDRDISMAIRVKAIKSVLQQAVCQSQPVTIMMFDVKTQYRYIIIMMFDVKTQ</sequence>
<accession>A0A9D4CHI7</accession>